<reference evidence="1" key="2">
    <citation type="submission" date="2022-06" db="UniProtKB">
        <authorList>
            <consortium name="EnsemblMetazoa"/>
        </authorList>
    </citation>
    <scope>IDENTIFICATION</scope>
</reference>
<name>A0A8R1XYW3_ONCVO</name>
<sequence>MTTTELLRTRKDDDLIVCPRYRLLHKIGSGTFGTVFSRIDVFNNNDVAMKLETKVKIAIDCAINITFIKTSKMKFNFQLQALYLTGIVHRVVKPDNSLMDLGLKQNVVHEDLNLCNGYGFVQEIFDAVRTRADSLGTIFSPSRAIKHSFFHTVRFALPNGHRVVGRDFYFFTNHE</sequence>
<dbReference type="EnsemblMetazoa" id="OVOC6677.1">
    <property type="protein sequence ID" value="OVOC6677.1"/>
    <property type="gene ID" value="WBGene00243486"/>
</dbReference>
<dbReference type="EMBL" id="CMVM020000180">
    <property type="status" value="NOT_ANNOTATED_CDS"/>
    <property type="molecule type" value="Genomic_DNA"/>
</dbReference>
<proteinExistence type="predicted"/>
<organism evidence="1 2">
    <name type="scientific">Onchocerca volvulus</name>
    <dbReference type="NCBI Taxonomy" id="6282"/>
    <lineage>
        <taxon>Eukaryota</taxon>
        <taxon>Metazoa</taxon>
        <taxon>Ecdysozoa</taxon>
        <taxon>Nematoda</taxon>
        <taxon>Chromadorea</taxon>
        <taxon>Rhabditida</taxon>
        <taxon>Spirurina</taxon>
        <taxon>Spiruromorpha</taxon>
        <taxon>Filarioidea</taxon>
        <taxon>Onchocercidae</taxon>
        <taxon>Onchocerca</taxon>
    </lineage>
</organism>
<protein>
    <recommendedName>
        <fullName evidence="3">Protein kinase domain-containing protein</fullName>
    </recommendedName>
</protein>
<dbReference type="Proteomes" id="UP000024404">
    <property type="component" value="Unassembled WGS sequence"/>
</dbReference>
<dbReference type="AlphaFoldDB" id="A0A8R1XYW3"/>
<dbReference type="InterPro" id="IPR011009">
    <property type="entry name" value="Kinase-like_dom_sf"/>
</dbReference>
<dbReference type="Gene3D" id="3.30.200.20">
    <property type="entry name" value="Phosphorylase Kinase, domain 1"/>
    <property type="match status" value="1"/>
</dbReference>
<reference evidence="2" key="1">
    <citation type="submission" date="2013-10" db="EMBL/GenBank/DDBJ databases">
        <title>Genome sequencing of Onchocerca volvulus.</title>
        <authorList>
            <person name="Cotton J."/>
            <person name="Tsai J."/>
            <person name="Stanley E."/>
            <person name="Tracey A."/>
            <person name="Holroyd N."/>
            <person name="Lustigman S."/>
            <person name="Berriman M."/>
        </authorList>
    </citation>
    <scope>NUCLEOTIDE SEQUENCE</scope>
</reference>
<evidence type="ECO:0000313" key="2">
    <source>
        <dbReference type="Proteomes" id="UP000024404"/>
    </source>
</evidence>
<evidence type="ECO:0008006" key="3">
    <source>
        <dbReference type="Google" id="ProtNLM"/>
    </source>
</evidence>
<keyword evidence="2" id="KW-1185">Reference proteome</keyword>
<accession>A0A8R1XYW3</accession>
<dbReference type="SUPFAM" id="SSF56112">
    <property type="entry name" value="Protein kinase-like (PK-like)"/>
    <property type="match status" value="1"/>
</dbReference>
<evidence type="ECO:0000313" key="1">
    <source>
        <dbReference type="EnsemblMetazoa" id="OVOC6677.1"/>
    </source>
</evidence>